<feature type="region of interest" description="Disordered" evidence="9">
    <location>
        <begin position="139"/>
        <end position="236"/>
    </location>
</feature>
<comment type="caution">
    <text evidence="11">The sequence shown here is derived from an EMBL/GenBank/DDBJ whole genome shotgun (WGS) entry which is preliminary data.</text>
</comment>
<keyword evidence="12" id="KW-1185">Reference proteome</keyword>
<dbReference type="SMART" id="SM00450">
    <property type="entry name" value="RHOD"/>
    <property type="match status" value="1"/>
</dbReference>
<feature type="compositionally biased region" description="Polar residues" evidence="9">
    <location>
        <begin position="143"/>
        <end position="152"/>
    </location>
</feature>
<feature type="region of interest" description="Disordered" evidence="9">
    <location>
        <begin position="86"/>
        <end position="105"/>
    </location>
</feature>
<protein>
    <recommendedName>
        <fullName evidence="8">M-phase inducer phosphatase</fullName>
        <ecNumber evidence="8">3.1.3.48</ecNumber>
    </recommendedName>
</protein>
<keyword evidence="3 8" id="KW-0498">Mitosis</keyword>
<evidence type="ECO:0000256" key="6">
    <source>
        <dbReference type="ARBA" id="ARBA00023306"/>
    </source>
</evidence>
<dbReference type="GO" id="GO:0004725">
    <property type="term" value="F:protein tyrosine phosphatase activity"/>
    <property type="evidence" value="ECO:0007669"/>
    <property type="project" value="UniProtKB-UniRule"/>
</dbReference>
<keyword evidence="5 8" id="KW-0904">Protein phosphatase</keyword>
<evidence type="ECO:0000313" key="12">
    <source>
        <dbReference type="Proteomes" id="UP001201812"/>
    </source>
</evidence>
<dbReference type="InterPro" id="IPR000751">
    <property type="entry name" value="MPI_Phosphatase"/>
</dbReference>
<evidence type="ECO:0000256" key="3">
    <source>
        <dbReference type="ARBA" id="ARBA00022776"/>
    </source>
</evidence>
<dbReference type="GO" id="GO:0010971">
    <property type="term" value="P:positive regulation of G2/M transition of mitotic cell cycle"/>
    <property type="evidence" value="ECO:0007669"/>
    <property type="project" value="TreeGrafter"/>
</dbReference>
<dbReference type="GO" id="GO:0005737">
    <property type="term" value="C:cytoplasm"/>
    <property type="evidence" value="ECO:0007669"/>
    <property type="project" value="TreeGrafter"/>
</dbReference>
<dbReference type="PROSITE" id="PS50206">
    <property type="entry name" value="RHODANESE_3"/>
    <property type="match status" value="1"/>
</dbReference>
<dbReference type="PANTHER" id="PTHR10828">
    <property type="entry name" value="M-PHASE INDUCER PHOSPHATASE DUAL SPECIFICITY PHOSPHATASE CDC25"/>
    <property type="match status" value="1"/>
</dbReference>
<dbReference type="FunFam" id="3.40.250.10:FF:000021">
    <property type="entry name" value="M-phase inducer phosphatase cdc-25.2"/>
    <property type="match status" value="1"/>
</dbReference>
<evidence type="ECO:0000259" key="10">
    <source>
        <dbReference type="PROSITE" id="PS50206"/>
    </source>
</evidence>
<keyword evidence="6 8" id="KW-0131">Cell cycle</keyword>
<dbReference type="Proteomes" id="UP001201812">
    <property type="component" value="Unassembled WGS sequence"/>
</dbReference>
<organism evidence="11 12">
    <name type="scientific">Ditylenchus destructor</name>
    <dbReference type="NCBI Taxonomy" id="166010"/>
    <lineage>
        <taxon>Eukaryota</taxon>
        <taxon>Metazoa</taxon>
        <taxon>Ecdysozoa</taxon>
        <taxon>Nematoda</taxon>
        <taxon>Chromadorea</taxon>
        <taxon>Rhabditida</taxon>
        <taxon>Tylenchina</taxon>
        <taxon>Tylenchomorpha</taxon>
        <taxon>Sphaerularioidea</taxon>
        <taxon>Anguinidae</taxon>
        <taxon>Anguininae</taxon>
        <taxon>Ditylenchus</taxon>
    </lineage>
</organism>
<feature type="domain" description="Rhodanese" evidence="10">
    <location>
        <begin position="276"/>
        <end position="381"/>
    </location>
</feature>
<keyword evidence="2 8" id="KW-0132">Cell division</keyword>
<dbReference type="Pfam" id="PF00581">
    <property type="entry name" value="Rhodanese"/>
    <property type="match status" value="1"/>
</dbReference>
<evidence type="ECO:0000256" key="2">
    <source>
        <dbReference type="ARBA" id="ARBA00022618"/>
    </source>
</evidence>
<comment type="function">
    <text evidence="8">Tyrosine protein phosphatase which functions as a dosage-dependent inducer of mitotic progression.</text>
</comment>
<dbReference type="GO" id="GO:0000086">
    <property type="term" value="P:G2/M transition of mitotic cell cycle"/>
    <property type="evidence" value="ECO:0007669"/>
    <property type="project" value="TreeGrafter"/>
</dbReference>
<name>A0AAD4RBQ3_9BILA</name>
<evidence type="ECO:0000313" key="11">
    <source>
        <dbReference type="EMBL" id="KAI1723909.1"/>
    </source>
</evidence>
<feature type="compositionally biased region" description="Low complexity" evidence="9">
    <location>
        <begin position="86"/>
        <end position="98"/>
    </location>
</feature>
<dbReference type="GO" id="GO:0051301">
    <property type="term" value="P:cell division"/>
    <property type="evidence" value="ECO:0007669"/>
    <property type="project" value="UniProtKB-UniRule"/>
</dbReference>
<reference evidence="11" key="1">
    <citation type="submission" date="2022-01" db="EMBL/GenBank/DDBJ databases">
        <title>Genome Sequence Resource for Two Populations of Ditylenchus destructor, the Migratory Endoparasitic Phytonematode.</title>
        <authorList>
            <person name="Zhang H."/>
            <person name="Lin R."/>
            <person name="Xie B."/>
        </authorList>
    </citation>
    <scope>NUCLEOTIDE SEQUENCE</scope>
    <source>
        <strain evidence="11">BazhouSP</strain>
    </source>
</reference>
<dbReference type="Gene3D" id="3.40.250.10">
    <property type="entry name" value="Rhodanese-like domain"/>
    <property type="match status" value="1"/>
</dbReference>
<comment type="catalytic activity">
    <reaction evidence="7 8">
        <text>O-phospho-L-tyrosyl-[protein] + H2O = L-tyrosyl-[protein] + phosphate</text>
        <dbReference type="Rhea" id="RHEA:10684"/>
        <dbReference type="Rhea" id="RHEA-COMP:10136"/>
        <dbReference type="Rhea" id="RHEA-COMP:20101"/>
        <dbReference type="ChEBI" id="CHEBI:15377"/>
        <dbReference type="ChEBI" id="CHEBI:43474"/>
        <dbReference type="ChEBI" id="CHEBI:46858"/>
        <dbReference type="ChEBI" id="CHEBI:61978"/>
        <dbReference type="EC" id="3.1.3.48"/>
    </reaction>
</comment>
<dbReference type="EMBL" id="JAKKPZ010000003">
    <property type="protein sequence ID" value="KAI1723909.1"/>
    <property type="molecule type" value="Genomic_DNA"/>
</dbReference>
<dbReference type="GO" id="GO:0005634">
    <property type="term" value="C:nucleus"/>
    <property type="evidence" value="ECO:0007669"/>
    <property type="project" value="TreeGrafter"/>
</dbReference>
<proteinExistence type="inferred from homology"/>
<dbReference type="InterPro" id="IPR036873">
    <property type="entry name" value="Rhodanese-like_dom_sf"/>
</dbReference>
<gene>
    <name evidence="11" type="ORF">DdX_04090</name>
</gene>
<evidence type="ECO:0000256" key="7">
    <source>
        <dbReference type="ARBA" id="ARBA00051722"/>
    </source>
</evidence>
<dbReference type="AlphaFoldDB" id="A0AAD4RBQ3"/>
<evidence type="ECO:0000256" key="5">
    <source>
        <dbReference type="ARBA" id="ARBA00022912"/>
    </source>
</evidence>
<keyword evidence="4 8" id="KW-0378">Hydrolase</keyword>
<accession>A0AAD4RBQ3</accession>
<evidence type="ECO:0000256" key="4">
    <source>
        <dbReference type="ARBA" id="ARBA00022801"/>
    </source>
</evidence>
<dbReference type="GO" id="GO:0110032">
    <property type="term" value="P:positive regulation of G2/MI transition of meiotic cell cycle"/>
    <property type="evidence" value="ECO:0007669"/>
    <property type="project" value="TreeGrafter"/>
</dbReference>
<sequence length="540" mass="61200">MDSADSIFCSTQDADSTLFENTSRASTDFGFLAENRQKHEHQGMKVSTFRRSLSMIQENRISHVSKSATSKSVPVWLLHAERGKANSWNSSTNSSTNDPDTENNHWRRTLFVKPDGETQKTPAFSKVFASLCRRTRPLPFRDITNTPQSGSYVGSAKSFKKSPLSQHSTYPKVTRKRPIMQEKKMKKRRKNNDSVFLSGNEGNFVLSPHTSPPVHLPSFPESSGGPEHAASLSSPESSMEFTLKTVGKPQKAHGAFRSISADTLCELLSSMSDEEFNQKFLLVDCRYPFEYNGGHIRHAVNIFDPSKIEEIFYPETPQCDNGINSKIPIFYCEYSQVRGPCMARELRKLDRARNEHQYPFVNYKEIYLLDRGYKQFYDVSKYVEFCEPKNYIPMHHEDYEAELERFHFHKRKRTVLKTQQTSIDDYFKVRKISSATPRKQSKMKAETLRNHFLIAKDTVNIFGYCGLTESPISSTSTLTSGSSDIQLPPLLSSLTMTSPNSSSANSSLTSIVRLGRRLFSFNAINEVASPSSSPSEPSCH</sequence>
<dbReference type="SUPFAM" id="SSF52821">
    <property type="entry name" value="Rhodanese/Cell cycle control phosphatase"/>
    <property type="match status" value="1"/>
</dbReference>
<dbReference type="CDD" id="cd01530">
    <property type="entry name" value="Cdc25"/>
    <property type="match status" value="1"/>
</dbReference>
<evidence type="ECO:0000256" key="1">
    <source>
        <dbReference type="ARBA" id="ARBA00011065"/>
    </source>
</evidence>
<feature type="compositionally biased region" description="Basic residues" evidence="9">
    <location>
        <begin position="173"/>
        <end position="190"/>
    </location>
</feature>
<evidence type="ECO:0000256" key="9">
    <source>
        <dbReference type="SAM" id="MobiDB-lite"/>
    </source>
</evidence>
<dbReference type="EC" id="3.1.3.48" evidence="8"/>
<dbReference type="PRINTS" id="PR00716">
    <property type="entry name" value="MPIPHPHTASE"/>
</dbReference>
<dbReference type="InterPro" id="IPR001763">
    <property type="entry name" value="Rhodanese-like_dom"/>
</dbReference>
<evidence type="ECO:0000256" key="8">
    <source>
        <dbReference type="RuleBase" id="RU368028"/>
    </source>
</evidence>
<dbReference type="PANTHER" id="PTHR10828:SF76">
    <property type="entry name" value="M-PHASE INDUCER PHOSPHATASE"/>
    <property type="match status" value="1"/>
</dbReference>
<comment type="similarity">
    <text evidence="1 8">Belongs to the MPI phosphatase family.</text>
</comment>